<dbReference type="Proteomes" id="UP001634007">
    <property type="component" value="Unassembled WGS sequence"/>
</dbReference>
<accession>A0ABD3JYW5</accession>
<name>A0ABD3JYW5_EUCGL</name>
<evidence type="ECO:0000313" key="3">
    <source>
        <dbReference type="Proteomes" id="UP001634007"/>
    </source>
</evidence>
<evidence type="ECO:0000313" key="2">
    <source>
        <dbReference type="EMBL" id="KAL3729536.1"/>
    </source>
</evidence>
<dbReference type="AlphaFoldDB" id="A0ABD3JYW5"/>
<evidence type="ECO:0000256" key="1">
    <source>
        <dbReference type="SAM" id="MobiDB-lite"/>
    </source>
</evidence>
<organism evidence="2 3">
    <name type="scientific">Eucalyptus globulus</name>
    <name type="common">Tasmanian blue gum</name>
    <dbReference type="NCBI Taxonomy" id="34317"/>
    <lineage>
        <taxon>Eukaryota</taxon>
        <taxon>Viridiplantae</taxon>
        <taxon>Streptophyta</taxon>
        <taxon>Embryophyta</taxon>
        <taxon>Tracheophyta</taxon>
        <taxon>Spermatophyta</taxon>
        <taxon>Magnoliopsida</taxon>
        <taxon>eudicotyledons</taxon>
        <taxon>Gunneridae</taxon>
        <taxon>Pentapetalae</taxon>
        <taxon>rosids</taxon>
        <taxon>malvids</taxon>
        <taxon>Myrtales</taxon>
        <taxon>Myrtaceae</taxon>
        <taxon>Myrtoideae</taxon>
        <taxon>Eucalypteae</taxon>
        <taxon>Eucalyptus</taxon>
    </lineage>
</organism>
<proteinExistence type="predicted"/>
<protein>
    <submittedName>
        <fullName evidence="2">Uncharacterized protein</fullName>
    </submittedName>
</protein>
<sequence length="123" mass="13628">MEIALFKGNTNPSGARCSLLIVKWCPNLCIDHLCQKTCDSYIRPIKKPRMTMLTNDPEEDDAMFSSRFLCDVFLSFHGADTPPPWHCGSPLPRARAQQRAVALAQRRRPRVRGGDSAGPSGGD</sequence>
<reference evidence="2 3" key="1">
    <citation type="submission" date="2024-11" db="EMBL/GenBank/DDBJ databases">
        <title>Chromosome-level genome assembly of Eucalyptus globulus Labill. provides insights into its genome evolution.</title>
        <authorList>
            <person name="Li X."/>
        </authorList>
    </citation>
    <scope>NUCLEOTIDE SEQUENCE [LARGE SCALE GENOMIC DNA]</scope>
    <source>
        <strain evidence="2">CL2024</strain>
        <tissue evidence="2">Fresh tender leaves</tissue>
    </source>
</reference>
<feature type="region of interest" description="Disordered" evidence="1">
    <location>
        <begin position="98"/>
        <end position="123"/>
    </location>
</feature>
<dbReference type="EMBL" id="JBJKBG010000007">
    <property type="protein sequence ID" value="KAL3729536.1"/>
    <property type="molecule type" value="Genomic_DNA"/>
</dbReference>
<comment type="caution">
    <text evidence="2">The sequence shown here is derived from an EMBL/GenBank/DDBJ whole genome shotgun (WGS) entry which is preliminary data.</text>
</comment>
<keyword evidence="3" id="KW-1185">Reference proteome</keyword>
<gene>
    <name evidence="2" type="ORF">ACJRO7_026632</name>
</gene>